<organism evidence="2 3">
    <name type="scientific">Cercophora scortea</name>
    <dbReference type="NCBI Taxonomy" id="314031"/>
    <lineage>
        <taxon>Eukaryota</taxon>
        <taxon>Fungi</taxon>
        <taxon>Dikarya</taxon>
        <taxon>Ascomycota</taxon>
        <taxon>Pezizomycotina</taxon>
        <taxon>Sordariomycetes</taxon>
        <taxon>Sordariomycetidae</taxon>
        <taxon>Sordariales</taxon>
        <taxon>Lasiosphaeriaceae</taxon>
        <taxon>Cercophora</taxon>
    </lineage>
</organism>
<reference evidence="2" key="2">
    <citation type="submission" date="2023-06" db="EMBL/GenBank/DDBJ databases">
        <authorList>
            <consortium name="Lawrence Berkeley National Laboratory"/>
            <person name="Haridas S."/>
            <person name="Hensen N."/>
            <person name="Bonometti L."/>
            <person name="Westerberg I."/>
            <person name="Brannstrom I.O."/>
            <person name="Guillou S."/>
            <person name="Cros-Aarteil S."/>
            <person name="Calhoun S."/>
            <person name="Kuo A."/>
            <person name="Mondo S."/>
            <person name="Pangilinan J."/>
            <person name="Riley R."/>
            <person name="Labutti K."/>
            <person name="Andreopoulos B."/>
            <person name="Lipzen A."/>
            <person name="Chen C."/>
            <person name="Yanf M."/>
            <person name="Daum C."/>
            <person name="Ng V."/>
            <person name="Clum A."/>
            <person name="Steindorff A."/>
            <person name="Ohm R."/>
            <person name="Martin F."/>
            <person name="Silar P."/>
            <person name="Natvig D."/>
            <person name="Lalanne C."/>
            <person name="Gautier V."/>
            <person name="Ament-Velasquez S.L."/>
            <person name="Kruys A."/>
            <person name="Hutchinson M.I."/>
            <person name="Powell A.J."/>
            <person name="Barry K."/>
            <person name="Miller A.N."/>
            <person name="Grigoriev I.V."/>
            <person name="Debuchy R."/>
            <person name="Gladieux P."/>
            <person name="Thoren M.H."/>
            <person name="Johannesson H."/>
        </authorList>
    </citation>
    <scope>NUCLEOTIDE SEQUENCE</scope>
    <source>
        <strain evidence="2">SMH4131-1</strain>
    </source>
</reference>
<accession>A0AAE0IDL6</accession>
<feature type="compositionally biased region" description="Basic and acidic residues" evidence="1">
    <location>
        <begin position="218"/>
        <end position="238"/>
    </location>
</feature>
<dbReference type="EMBL" id="JAUEPO010000004">
    <property type="protein sequence ID" value="KAK3323233.1"/>
    <property type="molecule type" value="Genomic_DNA"/>
</dbReference>
<sequence>MADQAPETSTDSAITGKVELPLRWSHLFQIYQSTKRMLNGTTTAQPTDTTTPLNEEWVMLDPDSDDDATIVVEDTKETPATPPEETKDCFQQEAVVGGAQRSNLNETQPAHRESSPTSYEAARAKLADLRRVEETLYQREIANINRDSEARLAWNKWRARQPPQAMSKAKGPYSPTGPSPEGLFTPPAEVAETKAEPPESKTDKQPRGRAPDGLNSRQRWEQSEIKARAPPLYREHPSPDVVRCGTRRTQVPYEDIYNASPPRSRRRPARIFRGQEKHWQLHSLG</sequence>
<protein>
    <submittedName>
        <fullName evidence="2">Uncharacterized protein</fullName>
    </submittedName>
</protein>
<comment type="caution">
    <text evidence="2">The sequence shown here is derived from an EMBL/GenBank/DDBJ whole genome shotgun (WGS) entry which is preliminary data.</text>
</comment>
<name>A0AAE0IDL6_9PEZI</name>
<evidence type="ECO:0000313" key="2">
    <source>
        <dbReference type="EMBL" id="KAK3323233.1"/>
    </source>
</evidence>
<dbReference type="Proteomes" id="UP001286456">
    <property type="component" value="Unassembled WGS sequence"/>
</dbReference>
<feature type="compositionally biased region" description="Basic and acidic residues" evidence="1">
    <location>
        <begin position="191"/>
        <end position="210"/>
    </location>
</feature>
<feature type="region of interest" description="Disordered" evidence="1">
    <location>
        <begin position="159"/>
        <end position="247"/>
    </location>
</feature>
<reference evidence="2" key="1">
    <citation type="journal article" date="2023" name="Mol. Phylogenet. Evol.">
        <title>Genome-scale phylogeny and comparative genomics of the fungal order Sordariales.</title>
        <authorList>
            <person name="Hensen N."/>
            <person name="Bonometti L."/>
            <person name="Westerberg I."/>
            <person name="Brannstrom I.O."/>
            <person name="Guillou S."/>
            <person name="Cros-Aarteil S."/>
            <person name="Calhoun S."/>
            <person name="Haridas S."/>
            <person name="Kuo A."/>
            <person name="Mondo S."/>
            <person name="Pangilinan J."/>
            <person name="Riley R."/>
            <person name="LaButti K."/>
            <person name="Andreopoulos B."/>
            <person name="Lipzen A."/>
            <person name="Chen C."/>
            <person name="Yan M."/>
            <person name="Daum C."/>
            <person name="Ng V."/>
            <person name="Clum A."/>
            <person name="Steindorff A."/>
            <person name="Ohm R.A."/>
            <person name="Martin F."/>
            <person name="Silar P."/>
            <person name="Natvig D.O."/>
            <person name="Lalanne C."/>
            <person name="Gautier V."/>
            <person name="Ament-Velasquez S.L."/>
            <person name="Kruys A."/>
            <person name="Hutchinson M.I."/>
            <person name="Powell A.J."/>
            <person name="Barry K."/>
            <person name="Miller A.N."/>
            <person name="Grigoriev I.V."/>
            <person name="Debuchy R."/>
            <person name="Gladieux P."/>
            <person name="Hiltunen Thoren M."/>
            <person name="Johannesson H."/>
        </authorList>
    </citation>
    <scope>NUCLEOTIDE SEQUENCE</scope>
    <source>
        <strain evidence="2">SMH4131-1</strain>
    </source>
</reference>
<dbReference type="AlphaFoldDB" id="A0AAE0IDL6"/>
<proteinExistence type="predicted"/>
<keyword evidence="3" id="KW-1185">Reference proteome</keyword>
<evidence type="ECO:0000256" key="1">
    <source>
        <dbReference type="SAM" id="MobiDB-lite"/>
    </source>
</evidence>
<evidence type="ECO:0000313" key="3">
    <source>
        <dbReference type="Proteomes" id="UP001286456"/>
    </source>
</evidence>
<gene>
    <name evidence="2" type="ORF">B0T19DRAFT_401571</name>
</gene>